<evidence type="ECO:0000313" key="8">
    <source>
        <dbReference type="EMBL" id="MFL9879427.1"/>
    </source>
</evidence>
<evidence type="ECO:0000313" key="9">
    <source>
        <dbReference type="Proteomes" id="UP001629214"/>
    </source>
</evidence>
<dbReference type="InterPro" id="IPR024478">
    <property type="entry name" value="HlyB_4HB_MCP"/>
</dbReference>
<feature type="transmembrane region" description="Helical" evidence="5">
    <location>
        <begin position="12"/>
        <end position="31"/>
    </location>
</feature>
<protein>
    <submittedName>
        <fullName evidence="8">Methyl-accepting chemotaxis protein</fullName>
    </submittedName>
</protein>
<keyword evidence="3" id="KW-0807">Transducer</keyword>
<dbReference type="Pfam" id="PF00672">
    <property type="entry name" value="HAMP"/>
    <property type="match status" value="1"/>
</dbReference>
<dbReference type="SMART" id="SM00304">
    <property type="entry name" value="HAMP"/>
    <property type="match status" value="1"/>
</dbReference>
<keyword evidence="5" id="KW-0472">Membrane</keyword>
<dbReference type="CDD" id="cd11386">
    <property type="entry name" value="MCP_signal"/>
    <property type="match status" value="1"/>
</dbReference>
<dbReference type="CDD" id="cd06225">
    <property type="entry name" value="HAMP"/>
    <property type="match status" value="1"/>
</dbReference>
<keyword evidence="5" id="KW-0812">Transmembrane</keyword>
<feature type="compositionally biased region" description="Low complexity" evidence="4">
    <location>
        <begin position="543"/>
        <end position="553"/>
    </location>
</feature>
<dbReference type="PROSITE" id="PS50885">
    <property type="entry name" value="HAMP"/>
    <property type="match status" value="1"/>
</dbReference>
<evidence type="ECO:0000259" key="6">
    <source>
        <dbReference type="PROSITE" id="PS50111"/>
    </source>
</evidence>
<dbReference type="InterPro" id="IPR051310">
    <property type="entry name" value="MCP_chemotaxis"/>
</dbReference>
<evidence type="ECO:0000256" key="3">
    <source>
        <dbReference type="PROSITE-ProRule" id="PRU00284"/>
    </source>
</evidence>
<dbReference type="InterPro" id="IPR004090">
    <property type="entry name" value="Chemotax_Me-accpt_rcpt"/>
</dbReference>
<accession>A0ABW8Z8K2</accession>
<dbReference type="InterPro" id="IPR004089">
    <property type="entry name" value="MCPsignal_dom"/>
</dbReference>
<dbReference type="CDD" id="cd19411">
    <property type="entry name" value="MCP2201-like_sensor"/>
    <property type="match status" value="1"/>
</dbReference>
<dbReference type="Gene3D" id="1.10.287.950">
    <property type="entry name" value="Methyl-accepting chemotaxis protein"/>
    <property type="match status" value="1"/>
</dbReference>
<dbReference type="EMBL" id="JAQQFR010000008">
    <property type="protein sequence ID" value="MFL9879427.1"/>
    <property type="molecule type" value="Genomic_DNA"/>
</dbReference>
<dbReference type="InterPro" id="IPR003660">
    <property type="entry name" value="HAMP_dom"/>
</dbReference>
<dbReference type="PRINTS" id="PR00260">
    <property type="entry name" value="CHEMTRNSDUCR"/>
</dbReference>
<dbReference type="Pfam" id="PF12729">
    <property type="entry name" value="4HB_MCP_1"/>
    <property type="match status" value="1"/>
</dbReference>
<comment type="caution">
    <text evidence="8">The sequence shown here is derived from an EMBL/GenBank/DDBJ whole genome shotgun (WGS) entry which is preliminary data.</text>
</comment>
<comment type="similarity">
    <text evidence="2">Belongs to the methyl-accepting chemotaxis (MCP) protein family.</text>
</comment>
<keyword evidence="9" id="KW-1185">Reference proteome</keyword>
<dbReference type="Pfam" id="PF00015">
    <property type="entry name" value="MCPsignal"/>
    <property type="match status" value="1"/>
</dbReference>
<proteinExistence type="inferred from homology"/>
<name>A0ABW8Z8K2_9BURK</name>
<gene>
    <name evidence="8" type="ORF">PQR63_13600</name>
</gene>
<dbReference type="Proteomes" id="UP001629214">
    <property type="component" value="Unassembled WGS sequence"/>
</dbReference>
<feature type="domain" description="HAMP" evidence="7">
    <location>
        <begin position="213"/>
        <end position="265"/>
    </location>
</feature>
<keyword evidence="5" id="KW-1133">Transmembrane helix</keyword>
<dbReference type="SMART" id="SM00283">
    <property type="entry name" value="MA"/>
    <property type="match status" value="1"/>
</dbReference>
<organism evidence="8 9">
    <name type="scientific">Herbaspirillum rhizosphaerae</name>
    <dbReference type="NCBI Taxonomy" id="346179"/>
    <lineage>
        <taxon>Bacteria</taxon>
        <taxon>Pseudomonadati</taxon>
        <taxon>Pseudomonadota</taxon>
        <taxon>Betaproteobacteria</taxon>
        <taxon>Burkholderiales</taxon>
        <taxon>Oxalobacteraceae</taxon>
        <taxon>Herbaspirillum</taxon>
    </lineage>
</organism>
<feature type="transmembrane region" description="Helical" evidence="5">
    <location>
        <begin position="192"/>
        <end position="210"/>
    </location>
</feature>
<evidence type="ECO:0000256" key="4">
    <source>
        <dbReference type="SAM" id="MobiDB-lite"/>
    </source>
</evidence>
<evidence type="ECO:0000256" key="1">
    <source>
        <dbReference type="ARBA" id="ARBA00022481"/>
    </source>
</evidence>
<dbReference type="PROSITE" id="PS50111">
    <property type="entry name" value="CHEMOTAXIS_TRANSDUC_2"/>
    <property type="match status" value="1"/>
</dbReference>
<feature type="domain" description="Methyl-accepting transducer" evidence="6">
    <location>
        <begin position="270"/>
        <end position="499"/>
    </location>
</feature>
<reference evidence="8 9" key="1">
    <citation type="journal article" date="2024" name="Chem. Sci.">
        <title>Discovery of megapolipeptins by genome mining of a Burkholderiales bacteria collection.</title>
        <authorList>
            <person name="Paulo B.S."/>
            <person name="Recchia M.J.J."/>
            <person name="Lee S."/>
            <person name="Fergusson C.H."/>
            <person name="Romanowski S.B."/>
            <person name="Hernandez A."/>
            <person name="Krull N."/>
            <person name="Liu D.Y."/>
            <person name="Cavanagh H."/>
            <person name="Bos A."/>
            <person name="Gray C.A."/>
            <person name="Murphy B.T."/>
            <person name="Linington R.G."/>
            <person name="Eustaquio A.S."/>
        </authorList>
    </citation>
    <scope>NUCLEOTIDE SEQUENCE [LARGE SCALE GENOMIC DNA]</scope>
    <source>
        <strain evidence="8 9">RL21-008-BIB-B</strain>
    </source>
</reference>
<keyword evidence="1" id="KW-0488">Methylation</keyword>
<dbReference type="SUPFAM" id="SSF58104">
    <property type="entry name" value="Methyl-accepting chemotaxis protein (MCP) signaling domain"/>
    <property type="match status" value="1"/>
</dbReference>
<dbReference type="PANTHER" id="PTHR43531">
    <property type="entry name" value="PROTEIN ICFG"/>
    <property type="match status" value="1"/>
</dbReference>
<feature type="region of interest" description="Disordered" evidence="4">
    <location>
        <begin position="520"/>
        <end position="580"/>
    </location>
</feature>
<dbReference type="InterPro" id="IPR047347">
    <property type="entry name" value="YvaQ-like_sensor"/>
</dbReference>
<dbReference type="RefSeq" id="WP_408168427.1">
    <property type="nucleotide sequence ID" value="NZ_JAQQFR010000008.1"/>
</dbReference>
<dbReference type="PANTHER" id="PTHR43531:SF14">
    <property type="entry name" value="METHYL-ACCEPTING CHEMOTAXIS PROTEIN I-RELATED"/>
    <property type="match status" value="1"/>
</dbReference>
<evidence type="ECO:0000256" key="5">
    <source>
        <dbReference type="SAM" id="Phobius"/>
    </source>
</evidence>
<sequence>MRITNLKIGVRLGAGFAILVALLIITGFVGGNQLSILNHQMSTVVNQTYPKTVYASDIINQENLIIRATRNLLLMTDPAQIKLQNDLIPVAIKTVAADMDTLDKGIKSEKGRALFQEIQRARADYATASDQVLKSIAAGDRDKALSLLFTGGTFDLQQRYLKSLNELNKYQDQLMKDASLNVEKEYGSARNLIIALTTIAILLACVIAYVTTRSITQPLNHAVSLAETVAAGDLTSRIDSSAKDETGKLLAALQTMNARLQQIVGEVRVSTDTIATASSEIATGNLDLSSRTEQQASSLEETASAMEELTSTVKQNADNARQANQLAASASTVAVEGGSVVGQVVNTMESINESSRKIVDIISVIDGIAFQTNILALNAAVEAARAGEQGRGFAVVASEVRSLAQRSAAAAKEIKTLIDDSVDKVGQGSKLVAQAGVTMDEVVASVRRVTDVMAEITAASQEQSDGIEQVNQAITQMDQTTQQNAALVEQAAAAAQSLQDQAGRLSQVVSVFKISSADLTGAASAPSPRKTATPRPIAPKPVATASRTSAIASRKSEQPAVATKTIAAPKADDGDQWEQF</sequence>
<dbReference type="Gene3D" id="6.10.340.10">
    <property type="match status" value="1"/>
</dbReference>
<evidence type="ECO:0000256" key="2">
    <source>
        <dbReference type="ARBA" id="ARBA00029447"/>
    </source>
</evidence>
<evidence type="ECO:0000259" key="7">
    <source>
        <dbReference type="PROSITE" id="PS50885"/>
    </source>
</evidence>